<sequence length="114" mass="13538">MEPDDLERRVRRLVAEQLPWLPRGTPEQADLVVAARIYGDDVWEFVEDFSKQFEVDMTGFRWEHHSGPEGCNLLWLLDPPWWSRVPHVPIRLADLVDSARRRTWCIRYPGQEAR</sequence>
<dbReference type="RefSeq" id="WP_277864155.1">
    <property type="nucleotide sequence ID" value="NZ_JARRAG010000002.1"/>
</dbReference>
<gene>
    <name evidence="1" type="ORF">PZE19_29330</name>
</gene>
<accession>A0ABT6FKH1</accession>
<evidence type="ECO:0000313" key="1">
    <source>
        <dbReference type="EMBL" id="MDG3007885.1"/>
    </source>
</evidence>
<evidence type="ECO:0000313" key="2">
    <source>
        <dbReference type="Proteomes" id="UP001216907"/>
    </source>
</evidence>
<dbReference type="Proteomes" id="UP001216907">
    <property type="component" value="Unassembled WGS sequence"/>
</dbReference>
<protein>
    <submittedName>
        <fullName evidence="1">DUF1493 family protein</fullName>
    </submittedName>
</protein>
<reference evidence="1 2" key="1">
    <citation type="submission" date="2023-03" db="EMBL/GenBank/DDBJ databases">
        <title>Paludisphaera mucosa sp. nov. a novel planctomycete from northern fen.</title>
        <authorList>
            <person name="Ivanova A."/>
        </authorList>
    </citation>
    <scope>NUCLEOTIDE SEQUENCE [LARGE SCALE GENOMIC DNA]</scope>
    <source>
        <strain evidence="1 2">Pla2</strain>
    </source>
</reference>
<dbReference type="EMBL" id="JARRAG010000002">
    <property type="protein sequence ID" value="MDG3007885.1"/>
    <property type="molecule type" value="Genomic_DNA"/>
</dbReference>
<comment type="caution">
    <text evidence="1">The sequence shown here is derived from an EMBL/GenBank/DDBJ whole genome shotgun (WGS) entry which is preliminary data.</text>
</comment>
<organism evidence="1 2">
    <name type="scientific">Paludisphaera mucosa</name>
    <dbReference type="NCBI Taxonomy" id="3030827"/>
    <lineage>
        <taxon>Bacteria</taxon>
        <taxon>Pseudomonadati</taxon>
        <taxon>Planctomycetota</taxon>
        <taxon>Planctomycetia</taxon>
        <taxon>Isosphaerales</taxon>
        <taxon>Isosphaeraceae</taxon>
        <taxon>Paludisphaera</taxon>
    </lineage>
</organism>
<proteinExistence type="predicted"/>
<keyword evidence="2" id="KW-1185">Reference proteome</keyword>
<name>A0ABT6FKH1_9BACT</name>